<proteinExistence type="predicted"/>
<protein>
    <submittedName>
        <fullName evidence="1">Uncharacterized protein</fullName>
    </submittedName>
</protein>
<reference evidence="1 2" key="1">
    <citation type="submission" date="2024-10" db="EMBL/GenBank/DDBJ databases">
        <title>The Natural Products Discovery Center: Release of the First 8490 Sequenced Strains for Exploring Actinobacteria Biosynthetic Diversity.</title>
        <authorList>
            <person name="Kalkreuter E."/>
            <person name="Kautsar S.A."/>
            <person name="Yang D."/>
            <person name="Bader C.D."/>
            <person name="Teijaro C.N."/>
            <person name="Fluegel L."/>
            <person name="Davis C.M."/>
            <person name="Simpson J.R."/>
            <person name="Lauterbach L."/>
            <person name="Steele A.D."/>
            <person name="Gui C."/>
            <person name="Meng S."/>
            <person name="Li G."/>
            <person name="Viehrig K."/>
            <person name="Ye F."/>
            <person name="Su P."/>
            <person name="Kiefer A.F."/>
            <person name="Nichols A."/>
            <person name="Cepeda A.J."/>
            <person name="Yan W."/>
            <person name="Fan B."/>
            <person name="Jiang Y."/>
            <person name="Adhikari A."/>
            <person name="Zheng C.-J."/>
            <person name="Schuster L."/>
            <person name="Cowan T.M."/>
            <person name="Smanski M.J."/>
            <person name="Chevrette M.G."/>
            <person name="De Carvalho L.P.S."/>
            <person name="Shen B."/>
        </authorList>
    </citation>
    <scope>NUCLEOTIDE SEQUENCE [LARGE SCALE GENOMIC DNA]</scope>
    <source>
        <strain evidence="1 2">NPDC087045</strain>
    </source>
</reference>
<dbReference type="RefSeq" id="WP_402701083.1">
    <property type="nucleotide sequence ID" value="NZ_JBIUZV010000007.1"/>
</dbReference>
<gene>
    <name evidence="1" type="ORF">ACIPEN_13310</name>
</gene>
<organism evidence="1 2">
    <name type="scientific">Herbaspirillum chlorophenolicum</name>
    <dbReference type="NCBI Taxonomy" id="211589"/>
    <lineage>
        <taxon>Bacteria</taxon>
        <taxon>Pseudomonadati</taxon>
        <taxon>Pseudomonadota</taxon>
        <taxon>Betaproteobacteria</taxon>
        <taxon>Burkholderiales</taxon>
        <taxon>Oxalobacteraceae</taxon>
        <taxon>Herbaspirillum</taxon>
    </lineage>
</organism>
<name>A0ABW8F0I2_9BURK</name>
<dbReference type="EMBL" id="JBIUZV010000007">
    <property type="protein sequence ID" value="MFJ3046802.1"/>
    <property type="molecule type" value="Genomic_DNA"/>
</dbReference>
<comment type="caution">
    <text evidence="1">The sequence shown here is derived from an EMBL/GenBank/DDBJ whole genome shotgun (WGS) entry which is preliminary data.</text>
</comment>
<keyword evidence="2" id="KW-1185">Reference proteome</keyword>
<dbReference type="Proteomes" id="UP001617427">
    <property type="component" value="Unassembled WGS sequence"/>
</dbReference>
<sequence length="41" mass="4551">MKPDISAFPAAKIFFTDLLFFQTILEQHLPLHGAWPGAALP</sequence>
<accession>A0ABW8F0I2</accession>
<evidence type="ECO:0000313" key="2">
    <source>
        <dbReference type="Proteomes" id="UP001617427"/>
    </source>
</evidence>
<evidence type="ECO:0000313" key="1">
    <source>
        <dbReference type="EMBL" id="MFJ3046802.1"/>
    </source>
</evidence>